<sequence>MTLDMYSLLSSILYCQCQRQRLELSIRRHKVRTTSTEHNGDWDRASWSIPFSRCNSSLGCSDVAQYVLAPSPAQRQQGTARNDTSCSRLRFDAVTC</sequence>
<keyword evidence="2" id="KW-1185">Reference proteome</keyword>
<dbReference type="EMBL" id="KI925460">
    <property type="protein sequence ID" value="ETW80039.1"/>
    <property type="molecule type" value="Genomic_DNA"/>
</dbReference>
<organism evidence="1 2">
    <name type="scientific">Heterobasidion irregulare (strain TC 32-1)</name>
    <dbReference type="NCBI Taxonomy" id="747525"/>
    <lineage>
        <taxon>Eukaryota</taxon>
        <taxon>Fungi</taxon>
        <taxon>Dikarya</taxon>
        <taxon>Basidiomycota</taxon>
        <taxon>Agaricomycotina</taxon>
        <taxon>Agaricomycetes</taxon>
        <taxon>Russulales</taxon>
        <taxon>Bondarzewiaceae</taxon>
        <taxon>Heterobasidion</taxon>
        <taxon>Heterobasidion annosum species complex</taxon>
    </lineage>
</organism>
<dbReference type="HOGENOM" id="CLU_2359999_0_0_1"/>
<gene>
    <name evidence="1" type="ORF">HETIRDRAFT_477630</name>
</gene>
<proteinExistence type="predicted"/>
<name>W4K2S8_HETIT</name>
<evidence type="ECO:0000313" key="2">
    <source>
        <dbReference type="Proteomes" id="UP000030671"/>
    </source>
</evidence>
<dbReference type="KEGG" id="hir:HETIRDRAFT_477630"/>
<evidence type="ECO:0000313" key="1">
    <source>
        <dbReference type="EMBL" id="ETW80039.1"/>
    </source>
</evidence>
<reference evidence="1 2" key="1">
    <citation type="journal article" date="2012" name="New Phytol.">
        <title>Insight into trade-off between wood decay and parasitism from the genome of a fungal forest pathogen.</title>
        <authorList>
            <person name="Olson A."/>
            <person name="Aerts A."/>
            <person name="Asiegbu F."/>
            <person name="Belbahri L."/>
            <person name="Bouzid O."/>
            <person name="Broberg A."/>
            <person name="Canback B."/>
            <person name="Coutinho P.M."/>
            <person name="Cullen D."/>
            <person name="Dalman K."/>
            <person name="Deflorio G."/>
            <person name="van Diepen L.T."/>
            <person name="Dunand C."/>
            <person name="Duplessis S."/>
            <person name="Durling M."/>
            <person name="Gonthier P."/>
            <person name="Grimwood J."/>
            <person name="Fossdal C.G."/>
            <person name="Hansson D."/>
            <person name="Henrissat B."/>
            <person name="Hietala A."/>
            <person name="Himmelstrand K."/>
            <person name="Hoffmeister D."/>
            <person name="Hogberg N."/>
            <person name="James T.Y."/>
            <person name="Karlsson M."/>
            <person name="Kohler A."/>
            <person name="Kues U."/>
            <person name="Lee Y.H."/>
            <person name="Lin Y.C."/>
            <person name="Lind M."/>
            <person name="Lindquist E."/>
            <person name="Lombard V."/>
            <person name="Lucas S."/>
            <person name="Lunden K."/>
            <person name="Morin E."/>
            <person name="Murat C."/>
            <person name="Park J."/>
            <person name="Raffaello T."/>
            <person name="Rouze P."/>
            <person name="Salamov A."/>
            <person name="Schmutz J."/>
            <person name="Solheim H."/>
            <person name="Stahlberg J."/>
            <person name="Velez H."/>
            <person name="de Vries R.P."/>
            <person name="Wiebenga A."/>
            <person name="Woodward S."/>
            <person name="Yakovlev I."/>
            <person name="Garbelotto M."/>
            <person name="Martin F."/>
            <person name="Grigoriev I.V."/>
            <person name="Stenlid J."/>
        </authorList>
    </citation>
    <scope>NUCLEOTIDE SEQUENCE [LARGE SCALE GENOMIC DNA]</scope>
    <source>
        <strain evidence="1 2">TC 32-1</strain>
    </source>
</reference>
<dbReference type="GeneID" id="20677764"/>
<dbReference type="InParanoid" id="W4K2S8"/>
<dbReference type="RefSeq" id="XP_009548563.1">
    <property type="nucleotide sequence ID" value="XM_009550268.1"/>
</dbReference>
<protein>
    <submittedName>
        <fullName evidence="1">Uncharacterized protein</fullName>
    </submittedName>
</protein>
<dbReference type="AlphaFoldDB" id="W4K2S8"/>
<dbReference type="Proteomes" id="UP000030671">
    <property type="component" value="Unassembled WGS sequence"/>
</dbReference>
<accession>W4K2S8</accession>